<sequence length="114" mass="13496">MEYEQSQKVKRTQRDYSFPFKMMVVNEVEKGQLTYKQAQEKYGIQGRSHPELDSYEAVQEGLNLYPRMAQVLFDYSNYADEEFTGPETVAERIRGFCRASEDELQNLIFTYDDH</sequence>
<evidence type="ECO:0000313" key="1">
    <source>
        <dbReference type="EMBL" id="NNH88689.1"/>
    </source>
</evidence>
<dbReference type="InterPro" id="IPR010921">
    <property type="entry name" value="Trp_repressor/repl_initiator"/>
</dbReference>
<dbReference type="InterPro" id="IPR036388">
    <property type="entry name" value="WH-like_DNA-bd_sf"/>
</dbReference>
<dbReference type="EMBL" id="JABERG010000017">
    <property type="protein sequence ID" value="NNH88689.1"/>
    <property type="molecule type" value="Genomic_DNA"/>
</dbReference>
<dbReference type="SUPFAM" id="SSF48295">
    <property type="entry name" value="TrpR-like"/>
    <property type="match status" value="1"/>
</dbReference>
<gene>
    <name evidence="1" type="ORF">HLH13_13415</name>
</gene>
<protein>
    <submittedName>
        <fullName evidence="1">Uncharacterized protein</fullName>
    </submittedName>
</protein>
<comment type="caution">
    <text evidence="1">The sequence shown here is derived from an EMBL/GenBank/DDBJ whole genome shotgun (WGS) entry which is preliminary data.</text>
</comment>
<name>A0ABX1V879_9GAMM</name>
<keyword evidence="2" id="KW-1185">Reference proteome</keyword>
<reference evidence="1 2" key="1">
    <citation type="submission" date="2020-04" db="EMBL/GenBank/DDBJ databases">
        <title>Acinetobacter Taxon 24.</title>
        <authorList>
            <person name="Nemec A."/>
            <person name="Radolfova-Krizova L."/>
            <person name="Higgins P.G."/>
            <person name="Spanelova P."/>
        </authorList>
    </citation>
    <scope>NUCLEOTIDE SEQUENCE [LARGE SCALE GENOMIC DNA]</scope>
    <source>
        <strain evidence="1 2">ANC 4279</strain>
    </source>
</reference>
<evidence type="ECO:0000313" key="2">
    <source>
        <dbReference type="Proteomes" id="UP000546536"/>
    </source>
</evidence>
<organism evidence="1 2">
    <name type="scientific">Acinetobacter terrae</name>
    <dbReference type="NCBI Taxonomy" id="2731247"/>
    <lineage>
        <taxon>Bacteria</taxon>
        <taxon>Pseudomonadati</taxon>
        <taxon>Pseudomonadota</taxon>
        <taxon>Gammaproteobacteria</taxon>
        <taxon>Moraxellales</taxon>
        <taxon>Moraxellaceae</taxon>
        <taxon>Acinetobacter</taxon>
        <taxon>Acinetobacter Taxon 24</taxon>
    </lineage>
</organism>
<dbReference type="Proteomes" id="UP000546536">
    <property type="component" value="Unassembled WGS sequence"/>
</dbReference>
<proteinExistence type="predicted"/>
<dbReference type="Gene3D" id="1.10.10.10">
    <property type="entry name" value="Winged helix-like DNA-binding domain superfamily/Winged helix DNA-binding domain"/>
    <property type="match status" value="1"/>
</dbReference>
<accession>A0ABX1V879</accession>